<organism evidence="1 2">
    <name type="scientific">Gigaspora rosea</name>
    <dbReference type="NCBI Taxonomy" id="44941"/>
    <lineage>
        <taxon>Eukaryota</taxon>
        <taxon>Fungi</taxon>
        <taxon>Fungi incertae sedis</taxon>
        <taxon>Mucoromycota</taxon>
        <taxon>Glomeromycotina</taxon>
        <taxon>Glomeromycetes</taxon>
        <taxon>Diversisporales</taxon>
        <taxon>Gigasporaceae</taxon>
        <taxon>Gigaspora</taxon>
    </lineage>
</organism>
<accession>A0A397UC97</accession>
<reference evidence="1 2" key="1">
    <citation type="submission" date="2018-06" db="EMBL/GenBank/DDBJ databases">
        <title>Comparative genomics reveals the genomic features of Rhizophagus irregularis, R. cerebriforme, R. diaphanum and Gigaspora rosea, and their symbiotic lifestyle signature.</title>
        <authorList>
            <person name="Morin E."/>
            <person name="San Clemente H."/>
            <person name="Chen E.C.H."/>
            <person name="De La Providencia I."/>
            <person name="Hainaut M."/>
            <person name="Kuo A."/>
            <person name="Kohler A."/>
            <person name="Murat C."/>
            <person name="Tang N."/>
            <person name="Roy S."/>
            <person name="Loubradou J."/>
            <person name="Henrissat B."/>
            <person name="Grigoriev I.V."/>
            <person name="Corradi N."/>
            <person name="Roux C."/>
            <person name="Martin F.M."/>
        </authorList>
    </citation>
    <scope>NUCLEOTIDE SEQUENCE [LARGE SCALE GENOMIC DNA]</scope>
    <source>
        <strain evidence="1 2">DAOM 194757</strain>
    </source>
</reference>
<dbReference type="Proteomes" id="UP000266673">
    <property type="component" value="Unassembled WGS sequence"/>
</dbReference>
<evidence type="ECO:0000313" key="2">
    <source>
        <dbReference type="Proteomes" id="UP000266673"/>
    </source>
</evidence>
<dbReference type="AlphaFoldDB" id="A0A397UC97"/>
<evidence type="ECO:0000313" key="1">
    <source>
        <dbReference type="EMBL" id="RIB06748.1"/>
    </source>
</evidence>
<protein>
    <submittedName>
        <fullName evidence="1">Uncharacterized protein</fullName>
    </submittedName>
</protein>
<gene>
    <name evidence="1" type="ORF">C2G38_2046558</name>
</gene>
<proteinExistence type="predicted"/>
<sequence length="139" mass="16082">MDSKKFCTNCKTFHFEFQFVWDGKYHKTCIKYKQNRDLKKQNNTVSVNSKLSQPTISVSSQLLNLEFNSEELNVKDEAEHMRIEIDYFDVGNFEGVANTDYQIHLLVNLDAATIQNMMAKDIANLVVAEIEGGDDYSWK</sequence>
<keyword evidence="2" id="KW-1185">Reference proteome</keyword>
<dbReference type="OrthoDB" id="2443264at2759"/>
<dbReference type="EMBL" id="QKWP01001766">
    <property type="protein sequence ID" value="RIB06748.1"/>
    <property type="molecule type" value="Genomic_DNA"/>
</dbReference>
<comment type="caution">
    <text evidence="1">The sequence shown here is derived from an EMBL/GenBank/DDBJ whole genome shotgun (WGS) entry which is preliminary data.</text>
</comment>
<name>A0A397UC97_9GLOM</name>